<evidence type="ECO:0000256" key="2">
    <source>
        <dbReference type="ARBA" id="ARBA00022692"/>
    </source>
</evidence>
<dbReference type="EMBL" id="JAASRN010000002">
    <property type="protein sequence ID" value="NIK73832.1"/>
    <property type="molecule type" value="Genomic_DNA"/>
</dbReference>
<dbReference type="NCBIfam" id="NF045576">
    <property type="entry name" value="BT_3928_fam"/>
    <property type="match status" value="1"/>
</dbReference>
<feature type="transmembrane region" description="Helical" evidence="5">
    <location>
        <begin position="93"/>
        <end position="114"/>
    </location>
</feature>
<feature type="transmembrane region" description="Helical" evidence="5">
    <location>
        <begin position="134"/>
        <end position="151"/>
    </location>
</feature>
<keyword evidence="3 5" id="KW-1133">Transmembrane helix</keyword>
<dbReference type="Pfam" id="PF07291">
    <property type="entry name" value="MauE"/>
    <property type="match status" value="1"/>
</dbReference>
<protein>
    <submittedName>
        <fullName evidence="7">Putative membrane protein YphA (DoxX/SURF4 family)</fullName>
    </submittedName>
</protein>
<evidence type="ECO:0000313" key="8">
    <source>
        <dbReference type="Proteomes" id="UP000537126"/>
    </source>
</evidence>
<gene>
    <name evidence="7" type="ORF">FHS56_001345</name>
</gene>
<evidence type="ECO:0000259" key="6">
    <source>
        <dbReference type="Pfam" id="PF07291"/>
    </source>
</evidence>
<comment type="caution">
    <text evidence="7">The sequence shown here is derived from an EMBL/GenBank/DDBJ whole genome shotgun (WGS) entry which is preliminary data.</text>
</comment>
<dbReference type="Proteomes" id="UP000537126">
    <property type="component" value="Unassembled WGS sequence"/>
</dbReference>
<feature type="domain" description="Methylamine utilisation protein MauE" evidence="6">
    <location>
        <begin position="2"/>
        <end position="150"/>
    </location>
</feature>
<keyword evidence="2 5" id="KW-0812">Transmembrane</keyword>
<keyword evidence="4 5" id="KW-0472">Membrane</keyword>
<feature type="transmembrane region" description="Helical" evidence="5">
    <location>
        <begin position="62"/>
        <end position="86"/>
    </location>
</feature>
<evidence type="ECO:0000256" key="4">
    <source>
        <dbReference type="ARBA" id="ARBA00023136"/>
    </source>
</evidence>
<name>A0A846MR31_9BACT</name>
<evidence type="ECO:0000256" key="3">
    <source>
        <dbReference type="ARBA" id="ARBA00022989"/>
    </source>
</evidence>
<comment type="subcellular location">
    <subcellularLocation>
        <location evidence="1">Membrane</location>
        <topology evidence="1">Multi-pass membrane protein</topology>
    </subcellularLocation>
</comment>
<dbReference type="GO" id="GO:0030416">
    <property type="term" value="P:methylamine metabolic process"/>
    <property type="evidence" value="ECO:0007669"/>
    <property type="project" value="InterPro"/>
</dbReference>
<dbReference type="GO" id="GO:0016020">
    <property type="term" value="C:membrane"/>
    <property type="evidence" value="ECO:0007669"/>
    <property type="project" value="UniProtKB-SubCell"/>
</dbReference>
<evidence type="ECO:0000256" key="1">
    <source>
        <dbReference type="ARBA" id="ARBA00004141"/>
    </source>
</evidence>
<evidence type="ECO:0000313" key="7">
    <source>
        <dbReference type="EMBL" id="NIK73832.1"/>
    </source>
</evidence>
<organism evidence="7 8">
    <name type="scientific">Thermonema lapsum</name>
    <dbReference type="NCBI Taxonomy" id="28195"/>
    <lineage>
        <taxon>Bacteria</taxon>
        <taxon>Pseudomonadati</taxon>
        <taxon>Bacteroidota</taxon>
        <taxon>Cytophagia</taxon>
        <taxon>Cytophagales</taxon>
        <taxon>Thermonemataceae</taxon>
        <taxon>Thermonema</taxon>
    </lineage>
</organism>
<evidence type="ECO:0000256" key="5">
    <source>
        <dbReference type="SAM" id="Phobius"/>
    </source>
</evidence>
<dbReference type="RefSeq" id="WP_166919095.1">
    <property type="nucleotide sequence ID" value="NZ_JAASRN010000002.1"/>
</dbReference>
<dbReference type="Gene3D" id="3.40.50.2300">
    <property type="match status" value="1"/>
</dbReference>
<dbReference type="AlphaFoldDB" id="A0A846MR31"/>
<proteinExistence type="predicted"/>
<feature type="transmembrane region" description="Helical" evidence="5">
    <location>
        <begin position="163"/>
        <end position="185"/>
    </location>
</feature>
<sequence length="376" mass="42650">MKKIDKLIILLVGALFIFSGLIKLNDPVGTQIKLEEYFEVFAQDVRPSSGQDNWASLFFERLIPYALFLSVTLSALEVILGVMLISGYRRRQAIVALLAMIVFFTFLTFYSWFFNKVTDCGCFGDAIKLTPKESFIKDVVLLLMIAYLFLRRTNLPSHTSRKGLLVTVGSMGASVGLALYAIAYLPPLDFRPYRVGNHIPSLMKPSAPFEYEYIMEKNGKQYRFREYPTDTTYHFVDMKLLNPEALPKITDFRVYEGENDITDSLFRGTCFLVVIHNTDDNEALVRRLSKAKTVMDALLEAQVQVKVVSPADPNALQQVLTQAGWNRVTVASIDHTVAKTMVRSNPGYLLLKEGRVQGKWSFRALPDFHTLQSKLK</sequence>
<feature type="transmembrane region" description="Helical" evidence="5">
    <location>
        <begin position="7"/>
        <end position="24"/>
    </location>
</feature>
<dbReference type="InterPro" id="IPR009908">
    <property type="entry name" value="Methylamine_util_MauE"/>
</dbReference>
<keyword evidence="8" id="KW-1185">Reference proteome</keyword>
<reference evidence="7 8" key="1">
    <citation type="submission" date="2020-03" db="EMBL/GenBank/DDBJ databases">
        <title>Genomic Encyclopedia of Type Strains, Phase IV (KMG-IV): sequencing the most valuable type-strain genomes for metagenomic binning, comparative biology and taxonomic classification.</title>
        <authorList>
            <person name="Goeker M."/>
        </authorList>
    </citation>
    <scope>NUCLEOTIDE SEQUENCE [LARGE SCALE GENOMIC DNA]</scope>
    <source>
        <strain evidence="7 8">DSM 5718</strain>
    </source>
</reference>
<accession>A0A846MR31</accession>